<keyword evidence="2" id="KW-1185">Reference proteome</keyword>
<organism evidence="1 2">
    <name type="scientific">Deinococcus hopiensis KR-140</name>
    <dbReference type="NCBI Taxonomy" id="695939"/>
    <lineage>
        <taxon>Bacteria</taxon>
        <taxon>Thermotogati</taxon>
        <taxon>Deinococcota</taxon>
        <taxon>Deinococci</taxon>
        <taxon>Deinococcales</taxon>
        <taxon>Deinococcaceae</taxon>
        <taxon>Deinococcus</taxon>
    </lineage>
</organism>
<evidence type="ECO:0000313" key="1">
    <source>
        <dbReference type="EMBL" id="SMB93385.1"/>
    </source>
</evidence>
<reference evidence="1 2" key="1">
    <citation type="submission" date="2017-04" db="EMBL/GenBank/DDBJ databases">
        <authorList>
            <person name="Afonso C.L."/>
            <person name="Miller P.J."/>
            <person name="Scott M.A."/>
            <person name="Spackman E."/>
            <person name="Goraichik I."/>
            <person name="Dimitrov K.M."/>
            <person name="Suarez D.L."/>
            <person name="Swayne D.E."/>
        </authorList>
    </citation>
    <scope>NUCLEOTIDE SEQUENCE [LARGE SCALE GENOMIC DNA]</scope>
    <source>
        <strain evidence="1 2">KR-140</strain>
    </source>
</reference>
<gene>
    <name evidence="1" type="ORF">SAMN00790413_01960</name>
</gene>
<accession>A0A1W1VJ25</accession>
<dbReference type="AlphaFoldDB" id="A0A1W1VJ25"/>
<dbReference type="RefSeq" id="WP_084049327.1">
    <property type="nucleotide sequence ID" value="NZ_FWWU01000009.1"/>
</dbReference>
<proteinExistence type="predicted"/>
<dbReference type="EMBL" id="FWWU01000009">
    <property type="protein sequence ID" value="SMB93385.1"/>
    <property type="molecule type" value="Genomic_DNA"/>
</dbReference>
<dbReference type="Proteomes" id="UP000192582">
    <property type="component" value="Unassembled WGS sequence"/>
</dbReference>
<dbReference type="STRING" id="695939.SAMN00790413_01960"/>
<sequence length="59" mass="6528">MNRNDPVAVLDAPAQLPELSLEDPRVVRPAEYGWATRPTCPMCGQQRCLGTSDCWEGLL</sequence>
<name>A0A1W1VJ25_9DEIO</name>
<protein>
    <submittedName>
        <fullName evidence="1">Uncharacterized protein</fullName>
    </submittedName>
</protein>
<evidence type="ECO:0000313" key="2">
    <source>
        <dbReference type="Proteomes" id="UP000192582"/>
    </source>
</evidence>